<sequence>MAQTAYELERFANRPLDTKPRMRAVRGNKQKLKVNTRQVRMIASAAVLVVMAMGLVQSQATVAQLTTEIQAVNKRLVNAQSQNNYLVGVMDSKTSLKNVEQIAITQLGLMKMDKSQITYVTLEQQAAVERPQSDMDRWIDALVETWHGLFDQLGSQS</sequence>
<organism evidence="3 4">
    <name type="scientific">Candidatus Allofournierella pullistercoris</name>
    <dbReference type="NCBI Taxonomy" id="2838597"/>
    <lineage>
        <taxon>Bacteria</taxon>
        <taxon>Bacillati</taxon>
        <taxon>Bacillota</taxon>
        <taxon>Clostridia</taxon>
        <taxon>Eubacteriales</taxon>
        <taxon>Oscillospiraceae</taxon>
        <taxon>Allofournierella</taxon>
    </lineage>
</organism>
<reference evidence="3" key="1">
    <citation type="journal article" date="2021" name="PeerJ">
        <title>Extensive microbial diversity within the chicken gut microbiome revealed by metagenomics and culture.</title>
        <authorList>
            <person name="Gilroy R."/>
            <person name="Ravi A."/>
            <person name="Getino M."/>
            <person name="Pursley I."/>
            <person name="Horton D.L."/>
            <person name="Alikhan N.F."/>
            <person name="Baker D."/>
            <person name="Gharbi K."/>
            <person name="Hall N."/>
            <person name="Watson M."/>
            <person name="Adriaenssens E.M."/>
            <person name="Foster-Nyarko E."/>
            <person name="Jarju S."/>
            <person name="Secka A."/>
            <person name="Antonio M."/>
            <person name="Oren A."/>
            <person name="Chaudhuri R.R."/>
            <person name="La Ragione R."/>
            <person name="Hildebrand F."/>
            <person name="Pallen M.J."/>
        </authorList>
    </citation>
    <scope>NUCLEOTIDE SEQUENCE</scope>
    <source>
        <strain evidence="3">B5_2728</strain>
    </source>
</reference>
<keyword evidence="2" id="KW-0472">Membrane</keyword>
<feature type="coiled-coil region" evidence="1">
    <location>
        <begin position="55"/>
        <end position="82"/>
    </location>
</feature>
<keyword evidence="2" id="KW-1133">Transmembrane helix</keyword>
<keyword evidence="2" id="KW-0812">Transmembrane</keyword>
<evidence type="ECO:0000256" key="1">
    <source>
        <dbReference type="SAM" id="Coils"/>
    </source>
</evidence>
<protein>
    <recommendedName>
        <fullName evidence="5">Cell division protein FtsL</fullName>
    </recommendedName>
</protein>
<evidence type="ECO:0008006" key="5">
    <source>
        <dbReference type="Google" id="ProtNLM"/>
    </source>
</evidence>
<dbReference type="EMBL" id="JAHLFP010000017">
    <property type="protein sequence ID" value="MBU3805745.1"/>
    <property type="molecule type" value="Genomic_DNA"/>
</dbReference>
<dbReference type="Proteomes" id="UP000713596">
    <property type="component" value="Unassembled WGS sequence"/>
</dbReference>
<gene>
    <name evidence="3" type="ORF">H9882_02475</name>
</gene>
<evidence type="ECO:0000256" key="2">
    <source>
        <dbReference type="SAM" id="Phobius"/>
    </source>
</evidence>
<evidence type="ECO:0000313" key="4">
    <source>
        <dbReference type="Proteomes" id="UP000713596"/>
    </source>
</evidence>
<accession>A0A948T1P7</accession>
<proteinExistence type="predicted"/>
<reference evidence="3" key="2">
    <citation type="submission" date="2021-04" db="EMBL/GenBank/DDBJ databases">
        <authorList>
            <person name="Gilroy R."/>
        </authorList>
    </citation>
    <scope>NUCLEOTIDE SEQUENCE</scope>
    <source>
        <strain evidence="3">B5_2728</strain>
    </source>
</reference>
<feature type="transmembrane region" description="Helical" evidence="2">
    <location>
        <begin position="39"/>
        <end position="56"/>
    </location>
</feature>
<keyword evidence="1" id="KW-0175">Coiled coil</keyword>
<comment type="caution">
    <text evidence="3">The sequence shown here is derived from an EMBL/GenBank/DDBJ whole genome shotgun (WGS) entry which is preliminary data.</text>
</comment>
<evidence type="ECO:0000313" key="3">
    <source>
        <dbReference type="EMBL" id="MBU3805745.1"/>
    </source>
</evidence>
<name>A0A948T1P7_9FIRM</name>
<dbReference type="AlphaFoldDB" id="A0A948T1P7"/>